<dbReference type="Pfam" id="PF00024">
    <property type="entry name" value="PAN_1"/>
    <property type="match status" value="1"/>
</dbReference>
<dbReference type="Proteomes" id="UP001347796">
    <property type="component" value="Unassembled WGS sequence"/>
</dbReference>
<accession>A0AAN8JL73</accession>
<feature type="domain" description="C-type lectin" evidence="3">
    <location>
        <begin position="25"/>
        <end position="137"/>
    </location>
</feature>
<keyword evidence="1" id="KW-1133">Transmembrane helix</keyword>
<evidence type="ECO:0000256" key="1">
    <source>
        <dbReference type="SAM" id="Phobius"/>
    </source>
</evidence>
<dbReference type="InterPro" id="IPR001304">
    <property type="entry name" value="C-type_lectin-like"/>
</dbReference>
<dbReference type="EMBL" id="JAZGQO010000009">
    <property type="protein sequence ID" value="KAK6178101.1"/>
    <property type="molecule type" value="Genomic_DNA"/>
</dbReference>
<dbReference type="CDD" id="cd00037">
    <property type="entry name" value="CLECT"/>
    <property type="match status" value="1"/>
</dbReference>
<feature type="domain" description="Apple" evidence="4">
    <location>
        <begin position="143"/>
        <end position="221"/>
    </location>
</feature>
<gene>
    <name evidence="5" type="ORF">SNE40_012930</name>
</gene>
<dbReference type="InterPro" id="IPR003609">
    <property type="entry name" value="Pan_app"/>
</dbReference>
<evidence type="ECO:0000259" key="3">
    <source>
        <dbReference type="PROSITE" id="PS50041"/>
    </source>
</evidence>
<reference evidence="5 6" key="1">
    <citation type="submission" date="2024-01" db="EMBL/GenBank/DDBJ databases">
        <title>The genome of the rayed Mediterranean limpet Patella caerulea (Linnaeus, 1758).</title>
        <authorList>
            <person name="Anh-Thu Weber A."/>
            <person name="Halstead-Nussloch G."/>
        </authorList>
    </citation>
    <scope>NUCLEOTIDE SEQUENCE [LARGE SCALE GENOMIC DNA]</scope>
    <source>
        <strain evidence="5">AATW-2023a</strain>
        <tissue evidence="5">Whole specimen</tissue>
    </source>
</reference>
<dbReference type="InterPro" id="IPR016187">
    <property type="entry name" value="CTDL_fold"/>
</dbReference>
<dbReference type="SMART" id="SM00034">
    <property type="entry name" value="CLECT"/>
    <property type="match status" value="1"/>
</dbReference>
<evidence type="ECO:0000313" key="6">
    <source>
        <dbReference type="Proteomes" id="UP001347796"/>
    </source>
</evidence>
<keyword evidence="6" id="KW-1185">Reference proteome</keyword>
<dbReference type="SMART" id="SM00473">
    <property type="entry name" value="PAN_AP"/>
    <property type="match status" value="1"/>
</dbReference>
<dbReference type="Pfam" id="PF00059">
    <property type="entry name" value="Lectin_C"/>
    <property type="match status" value="1"/>
</dbReference>
<keyword evidence="2" id="KW-0732">Signal</keyword>
<dbReference type="SUPFAM" id="SSF56436">
    <property type="entry name" value="C-type lectin-like"/>
    <property type="match status" value="1"/>
</dbReference>
<sequence>MWSNIITLIVIYLNTVKGQSKDEFAFGRTFYLNPVLLSWDEALRGCHELNATLATIYSLSTIGDLEFTGDWTFWTGLHQDTKDNWTWSNGNEKDWTNWNFGLETVDEPVRSCVATITKTRNWWMPLNCSEPLPSLCEVRKGDCEYIKYPKSSLVAHNRGLVDKVSVEECKKICDNSTNFICRSFEYNPSRKFCQLSNANHILYPGALLAHDEEWDYYHRSCNNGGLINIASVSPIGILLTTPVLPSSTLDTAISTTSFFMSSSSSLLSSSSDITPSSVVSTWQNKLTICTEIDLTSRPPNDTVPEEVKALQEMQTVFKDRQLTLKKTSVSDPRTSSTYIGSTAVIVAFSIIGLIVLADIFTFPTHFKNVQRRAYLESRRRSRKEKQKLREKLLEGQLNRPMVISSGPGSSVISPEAESVIASRNRLLNSITPSKTEEIVVENHTRNMEDSGFGGWDDIELQVPDDSSSGAISEDLPLDRGDNQQKVDFSGDMKVGDNWTIRKQKIMNKQHSVDFIYDGTKLVSTQL</sequence>
<feature type="signal peptide" evidence="2">
    <location>
        <begin position="1"/>
        <end position="18"/>
    </location>
</feature>
<keyword evidence="1" id="KW-0812">Transmembrane</keyword>
<dbReference type="PANTHER" id="PTHR22803">
    <property type="entry name" value="MANNOSE, PHOSPHOLIPASE, LECTIN RECEPTOR RELATED"/>
    <property type="match status" value="1"/>
</dbReference>
<organism evidence="5 6">
    <name type="scientific">Patella caerulea</name>
    <name type="common">Rayed Mediterranean limpet</name>
    <dbReference type="NCBI Taxonomy" id="87958"/>
    <lineage>
        <taxon>Eukaryota</taxon>
        <taxon>Metazoa</taxon>
        <taxon>Spiralia</taxon>
        <taxon>Lophotrochozoa</taxon>
        <taxon>Mollusca</taxon>
        <taxon>Gastropoda</taxon>
        <taxon>Patellogastropoda</taxon>
        <taxon>Patelloidea</taxon>
        <taxon>Patellidae</taxon>
        <taxon>Patella</taxon>
    </lineage>
</organism>
<dbReference type="SUPFAM" id="SSF57414">
    <property type="entry name" value="Hairpin loop containing domain-like"/>
    <property type="match status" value="1"/>
</dbReference>
<protein>
    <recommendedName>
        <fullName evidence="7">C-type lectin</fullName>
    </recommendedName>
</protein>
<keyword evidence="1" id="KW-0472">Membrane</keyword>
<evidence type="ECO:0000313" key="5">
    <source>
        <dbReference type="EMBL" id="KAK6178101.1"/>
    </source>
</evidence>
<dbReference type="Gene3D" id="3.10.100.10">
    <property type="entry name" value="Mannose-Binding Protein A, subunit A"/>
    <property type="match status" value="1"/>
</dbReference>
<name>A0AAN8JL73_PATCE</name>
<dbReference type="Gene3D" id="3.50.4.10">
    <property type="entry name" value="Hepatocyte Growth Factor"/>
    <property type="match status" value="1"/>
</dbReference>
<comment type="caution">
    <text evidence="5">The sequence shown here is derived from an EMBL/GenBank/DDBJ whole genome shotgun (WGS) entry which is preliminary data.</text>
</comment>
<proteinExistence type="predicted"/>
<dbReference type="AlphaFoldDB" id="A0AAN8JL73"/>
<dbReference type="InterPro" id="IPR050111">
    <property type="entry name" value="C-type_lectin/snaclec_domain"/>
</dbReference>
<evidence type="ECO:0008006" key="7">
    <source>
        <dbReference type="Google" id="ProtNLM"/>
    </source>
</evidence>
<evidence type="ECO:0000259" key="4">
    <source>
        <dbReference type="PROSITE" id="PS50948"/>
    </source>
</evidence>
<feature type="chain" id="PRO_5043052887" description="C-type lectin" evidence="2">
    <location>
        <begin position="19"/>
        <end position="526"/>
    </location>
</feature>
<dbReference type="PROSITE" id="PS50948">
    <property type="entry name" value="PAN"/>
    <property type="match status" value="1"/>
</dbReference>
<feature type="transmembrane region" description="Helical" evidence="1">
    <location>
        <begin position="338"/>
        <end position="362"/>
    </location>
</feature>
<dbReference type="PROSITE" id="PS50041">
    <property type="entry name" value="C_TYPE_LECTIN_2"/>
    <property type="match status" value="1"/>
</dbReference>
<dbReference type="InterPro" id="IPR016186">
    <property type="entry name" value="C-type_lectin-like/link_sf"/>
</dbReference>
<evidence type="ECO:0000256" key="2">
    <source>
        <dbReference type="SAM" id="SignalP"/>
    </source>
</evidence>
<dbReference type="CDD" id="cd01099">
    <property type="entry name" value="PAN_AP_HGF"/>
    <property type="match status" value="1"/>
</dbReference>